<dbReference type="PATRIC" id="fig|1813736.3.peg.443"/>
<gene>
    <name evidence="5" type="ORF">LuPra_00423</name>
</gene>
<dbReference type="InterPro" id="IPR053812">
    <property type="entry name" value="HTH_Sigma70_ECF-like"/>
</dbReference>
<dbReference type="SUPFAM" id="SSF88659">
    <property type="entry name" value="Sigma3 and sigma4 domains of RNA polymerase sigma factors"/>
    <property type="match status" value="1"/>
</dbReference>
<reference evidence="5 6" key="1">
    <citation type="journal article" date="2016" name="Genome Announc.">
        <title>First Complete Genome Sequence of a Subdivision 6 Acidobacterium Strain.</title>
        <authorList>
            <person name="Huang S."/>
            <person name="Vieira S."/>
            <person name="Bunk B."/>
            <person name="Riedel T."/>
            <person name="Sproer C."/>
            <person name="Overmann J."/>
        </authorList>
    </citation>
    <scope>NUCLEOTIDE SEQUENCE [LARGE SCALE GENOMIC DNA]</scope>
    <source>
        <strain evidence="6">DSM 100886 HEG_-6_39</strain>
    </source>
</reference>
<dbReference type="Proteomes" id="UP000076079">
    <property type="component" value="Chromosome"/>
</dbReference>
<dbReference type="Pfam" id="PF07638">
    <property type="entry name" value="Sigma70_ECF"/>
    <property type="match status" value="1"/>
</dbReference>
<dbReference type="NCBIfam" id="TIGR02999">
    <property type="entry name" value="Sig-70_X6"/>
    <property type="match status" value="1"/>
</dbReference>
<keyword evidence="3" id="KW-0804">Transcription</keyword>
<keyword evidence="1" id="KW-0805">Transcription regulation</keyword>
<name>A0A143PFQ8_LUTPR</name>
<dbReference type="InterPro" id="IPR014284">
    <property type="entry name" value="RNA_pol_sigma-70_dom"/>
</dbReference>
<dbReference type="EMBL" id="CP015136">
    <property type="protein sequence ID" value="AMY07256.1"/>
    <property type="molecule type" value="Genomic_DNA"/>
</dbReference>
<dbReference type="Gene3D" id="1.10.10.10">
    <property type="entry name" value="Winged helix-like DNA-binding domain superfamily/Winged helix DNA-binding domain"/>
    <property type="match status" value="1"/>
</dbReference>
<proteinExistence type="predicted"/>
<dbReference type="KEGG" id="abac:LuPra_00423"/>
<dbReference type="NCBIfam" id="TIGR02937">
    <property type="entry name" value="sigma70-ECF"/>
    <property type="match status" value="1"/>
</dbReference>
<sequence length="183" mass="20529">MTVLLRRWSSGDAGALDALLPAVQEELRRLARSYMRREREGHTLEPTALVHEAYIRLVDQHDVRWASRGHFFAIAAQAMRRVLVDHARGHVAAKRGGGAERVTLSGVAAAGAERPDVDVLWLNEALERLARLDERQARVVELRYFAGMSVEEVAEVLEISPATVKREWSTARLWLAHALKTGH</sequence>
<protein>
    <submittedName>
        <fullName evidence="5">RNA polymerase sigma factor</fullName>
    </submittedName>
</protein>
<reference evidence="6" key="2">
    <citation type="submission" date="2016-04" db="EMBL/GenBank/DDBJ databases">
        <title>First Complete Genome Sequence of a Subdivision 6 Acidobacterium.</title>
        <authorList>
            <person name="Huang S."/>
            <person name="Vieira S."/>
            <person name="Bunk B."/>
            <person name="Riedel T."/>
            <person name="Sproeer C."/>
            <person name="Overmann J."/>
        </authorList>
    </citation>
    <scope>NUCLEOTIDE SEQUENCE [LARGE SCALE GENOMIC DNA]</scope>
    <source>
        <strain evidence="6">DSM 100886 HEG_-6_39</strain>
    </source>
</reference>
<keyword evidence="6" id="KW-1185">Reference proteome</keyword>
<dbReference type="InterPro" id="IPR013324">
    <property type="entry name" value="RNA_pol_sigma_r3/r4-like"/>
</dbReference>
<keyword evidence="2" id="KW-0731">Sigma factor</keyword>
<organism evidence="5 6">
    <name type="scientific">Luteitalea pratensis</name>
    <dbReference type="NCBI Taxonomy" id="1855912"/>
    <lineage>
        <taxon>Bacteria</taxon>
        <taxon>Pseudomonadati</taxon>
        <taxon>Acidobacteriota</taxon>
        <taxon>Vicinamibacteria</taxon>
        <taxon>Vicinamibacterales</taxon>
        <taxon>Vicinamibacteraceae</taxon>
        <taxon>Luteitalea</taxon>
    </lineage>
</organism>
<dbReference type="RefSeq" id="WP_237050779.1">
    <property type="nucleotide sequence ID" value="NZ_CP015136.1"/>
</dbReference>
<dbReference type="CDD" id="cd06171">
    <property type="entry name" value="Sigma70_r4"/>
    <property type="match status" value="1"/>
</dbReference>
<dbReference type="AlphaFoldDB" id="A0A143PFQ8"/>
<feature type="domain" description="RNA polymerase sigma-70 ECF-like HTH" evidence="4">
    <location>
        <begin position="2"/>
        <end position="180"/>
    </location>
</feature>
<evidence type="ECO:0000256" key="2">
    <source>
        <dbReference type="ARBA" id="ARBA00023082"/>
    </source>
</evidence>
<dbReference type="GO" id="GO:0016987">
    <property type="term" value="F:sigma factor activity"/>
    <property type="evidence" value="ECO:0007669"/>
    <property type="project" value="UniProtKB-KW"/>
</dbReference>
<accession>A0A143PFQ8</accession>
<dbReference type="InterPro" id="IPR011517">
    <property type="entry name" value="RNA_pol_sigma70_ECF-like"/>
</dbReference>
<dbReference type="STRING" id="1855912.LuPra_00423"/>
<evidence type="ECO:0000259" key="4">
    <source>
        <dbReference type="Pfam" id="PF07638"/>
    </source>
</evidence>
<dbReference type="PANTHER" id="PTHR43133:SF39">
    <property type="entry name" value="SIMILAR TO RNA POLYMERASE SIGMA-E FACTOR"/>
    <property type="match status" value="1"/>
</dbReference>
<dbReference type="InterPro" id="IPR039425">
    <property type="entry name" value="RNA_pol_sigma-70-like"/>
</dbReference>
<evidence type="ECO:0000313" key="5">
    <source>
        <dbReference type="EMBL" id="AMY07256.1"/>
    </source>
</evidence>
<evidence type="ECO:0000256" key="3">
    <source>
        <dbReference type="ARBA" id="ARBA00023163"/>
    </source>
</evidence>
<evidence type="ECO:0000256" key="1">
    <source>
        <dbReference type="ARBA" id="ARBA00023015"/>
    </source>
</evidence>
<dbReference type="PANTHER" id="PTHR43133">
    <property type="entry name" value="RNA POLYMERASE ECF-TYPE SIGMA FACTO"/>
    <property type="match status" value="1"/>
</dbReference>
<evidence type="ECO:0000313" key="6">
    <source>
        <dbReference type="Proteomes" id="UP000076079"/>
    </source>
</evidence>
<dbReference type="InterPro" id="IPR036388">
    <property type="entry name" value="WH-like_DNA-bd_sf"/>
</dbReference>
<dbReference type="GO" id="GO:0006352">
    <property type="term" value="P:DNA-templated transcription initiation"/>
    <property type="evidence" value="ECO:0007669"/>
    <property type="project" value="InterPro"/>
</dbReference>